<dbReference type="PROSITE" id="PS50880">
    <property type="entry name" value="TOPRIM"/>
    <property type="match status" value="1"/>
</dbReference>
<dbReference type="InterPro" id="IPR013264">
    <property type="entry name" value="DNAG_N"/>
</dbReference>
<dbReference type="InterPro" id="IPR037068">
    <property type="entry name" value="DNA_primase_core_N_sf"/>
</dbReference>
<dbReference type="Pfam" id="PF08278">
    <property type="entry name" value="DnaG_DnaB_bind"/>
    <property type="match status" value="1"/>
</dbReference>
<dbReference type="InterPro" id="IPR034151">
    <property type="entry name" value="TOPRIM_DnaG_bac"/>
</dbReference>
<organism evidence="16 17">
    <name type="scientific">Hydrogenophilus thermoluteolus</name>
    <name type="common">Pseudomonas hydrogenothermophila</name>
    <dbReference type="NCBI Taxonomy" id="297"/>
    <lineage>
        <taxon>Bacteria</taxon>
        <taxon>Pseudomonadati</taxon>
        <taxon>Pseudomonadota</taxon>
        <taxon>Hydrogenophilia</taxon>
        <taxon>Hydrogenophilales</taxon>
        <taxon>Hydrogenophilaceae</taxon>
        <taxon>Hydrogenophilus</taxon>
    </lineage>
</organism>
<evidence type="ECO:0000256" key="11">
    <source>
        <dbReference type="ARBA" id="ARBA00023163"/>
    </source>
</evidence>
<keyword evidence="1 12" id="KW-0240">DNA-directed RNA polymerase</keyword>
<dbReference type="EC" id="2.7.7.101" evidence="12"/>
<keyword evidence="3 12" id="KW-0808">Transferase</keyword>
<evidence type="ECO:0000256" key="3">
    <source>
        <dbReference type="ARBA" id="ARBA00022679"/>
    </source>
</evidence>
<dbReference type="HAMAP" id="MF_00974">
    <property type="entry name" value="DNA_primase_DnaG"/>
    <property type="match status" value="1"/>
</dbReference>
<evidence type="ECO:0000256" key="14">
    <source>
        <dbReference type="PIRSR" id="PIRSR002811-1"/>
    </source>
</evidence>
<dbReference type="PANTHER" id="PTHR30313:SF2">
    <property type="entry name" value="DNA PRIMASE"/>
    <property type="match status" value="1"/>
</dbReference>
<dbReference type="InterPro" id="IPR016136">
    <property type="entry name" value="DNA_helicase_N/primase_C"/>
</dbReference>
<keyword evidence="6 12" id="KW-0479">Metal-binding</keyword>
<evidence type="ECO:0000313" key="16">
    <source>
        <dbReference type="EMBL" id="BBD77829.1"/>
    </source>
</evidence>
<accession>A0A2Z6DZR7</accession>
<dbReference type="Gene3D" id="3.90.580.10">
    <property type="entry name" value="Zinc finger, CHC2-type domain"/>
    <property type="match status" value="1"/>
</dbReference>
<feature type="domain" description="Toprim" evidence="15">
    <location>
        <begin position="254"/>
        <end position="336"/>
    </location>
</feature>
<dbReference type="Gene3D" id="1.10.860.10">
    <property type="entry name" value="DNAb Helicase, Chain A"/>
    <property type="match status" value="1"/>
</dbReference>
<dbReference type="CDD" id="cd03364">
    <property type="entry name" value="TOPRIM_DnaG_primases"/>
    <property type="match status" value="1"/>
</dbReference>
<dbReference type="FunFam" id="3.90.980.10:FF:000001">
    <property type="entry name" value="DNA primase"/>
    <property type="match status" value="1"/>
</dbReference>
<keyword evidence="10 12" id="KW-0238">DNA-binding</keyword>
<dbReference type="SMART" id="SM00766">
    <property type="entry name" value="DnaG_DnaB_bind"/>
    <property type="match status" value="1"/>
</dbReference>
<dbReference type="Proteomes" id="UP000262004">
    <property type="component" value="Chromosome"/>
</dbReference>
<dbReference type="GO" id="GO:0000428">
    <property type="term" value="C:DNA-directed RNA polymerase complex"/>
    <property type="evidence" value="ECO:0007669"/>
    <property type="project" value="UniProtKB-KW"/>
</dbReference>
<gene>
    <name evidence="12" type="primary">dnaG</name>
    <name evidence="16" type="ORF">HPTL_1569</name>
</gene>
<dbReference type="KEGG" id="htl:HPTL_1569"/>
<comment type="function">
    <text evidence="12 13">RNA polymerase that catalyzes the synthesis of short RNA molecules used as primers for DNA polymerase during DNA replication.</text>
</comment>
<dbReference type="PANTHER" id="PTHR30313">
    <property type="entry name" value="DNA PRIMASE"/>
    <property type="match status" value="1"/>
</dbReference>
<dbReference type="FunFam" id="3.40.1360.10:FF:000002">
    <property type="entry name" value="DNA primase"/>
    <property type="match status" value="1"/>
</dbReference>
<dbReference type="InterPro" id="IPR019475">
    <property type="entry name" value="DNA_primase_DnaB-bd"/>
</dbReference>
<keyword evidence="2 12" id="KW-0639">Primosome</keyword>
<dbReference type="Gene3D" id="3.90.980.10">
    <property type="entry name" value="DNA primase, catalytic core, N-terminal domain"/>
    <property type="match status" value="1"/>
</dbReference>
<keyword evidence="5 12" id="KW-0235">DNA replication</keyword>
<evidence type="ECO:0000256" key="9">
    <source>
        <dbReference type="ARBA" id="ARBA00022842"/>
    </source>
</evidence>
<dbReference type="InterPro" id="IPR006171">
    <property type="entry name" value="TOPRIM_dom"/>
</dbReference>
<evidence type="ECO:0000256" key="1">
    <source>
        <dbReference type="ARBA" id="ARBA00022478"/>
    </source>
</evidence>
<dbReference type="PIRSF" id="PIRSF002811">
    <property type="entry name" value="DnaG"/>
    <property type="match status" value="1"/>
</dbReference>
<dbReference type="SMART" id="SM00400">
    <property type="entry name" value="ZnF_CHCC"/>
    <property type="match status" value="1"/>
</dbReference>
<protein>
    <recommendedName>
        <fullName evidence="12 13">DNA primase</fullName>
        <ecNumber evidence="12">2.7.7.101</ecNumber>
    </recommendedName>
</protein>
<dbReference type="SUPFAM" id="SSF56731">
    <property type="entry name" value="DNA primase core"/>
    <property type="match status" value="1"/>
</dbReference>
<dbReference type="Gene3D" id="1.20.50.20">
    <property type="entry name" value="DnaG, RNA polymerase domain, helical bundle"/>
    <property type="match status" value="1"/>
</dbReference>
<dbReference type="InterPro" id="IPR006295">
    <property type="entry name" value="DNA_primase_DnaG"/>
</dbReference>
<evidence type="ECO:0000256" key="4">
    <source>
        <dbReference type="ARBA" id="ARBA00022695"/>
    </source>
</evidence>
<dbReference type="GO" id="GO:0005737">
    <property type="term" value="C:cytoplasm"/>
    <property type="evidence" value="ECO:0007669"/>
    <property type="project" value="TreeGrafter"/>
</dbReference>
<evidence type="ECO:0000256" key="5">
    <source>
        <dbReference type="ARBA" id="ARBA00022705"/>
    </source>
</evidence>
<evidence type="ECO:0000256" key="13">
    <source>
        <dbReference type="PIRNR" id="PIRNR002811"/>
    </source>
</evidence>
<dbReference type="Pfam" id="PF08275">
    <property type="entry name" value="DNAG_N"/>
    <property type="match status" value="1"/>
</dbReference>
<dbReference type="NCBIfam" id="TIGR01391">
    <property type="entry name" value="dnaG"/>
    <property type="match status" value="1"/>
</dbReference>
<proteinExistence type="inferred from homology"/>
<dbReference type="GO" id="GO:0003677">
    <property type="term" value="F:DNA binding"/>
    <property type="evidence" value="ECO:0007669"/>
    <property type="project" value="UniProtKB-KW"/>
</dbReference>
<reference evidence="16 17" key="1">
    <citation type="submission" date="2018-04" db="EMBL/GenBank/DDBJ databases">
        <title>Complete genome sequence of Hydrogenophilus thermoluteolus TH-1.</title>
        <authorList>
            <person name="Arai H."/>
        </authorList>
    </citation>
    <scope>NUCLEOTIDE SEQUENCE [LARGE SCALE GENOMIC DNA]</scope>
    <source>
        <strain evidence="16 17">TH-1</strain>
    </source>
</reference>
<dbReference type="SMART" id="SM00493">
    <property type="entry name" value="TOPRIM"/>
    <property type="match status" value="1"/>
</dbReference>
<evidence type="ECO:0000259" key="15">
    <source>
        <dbReference type="PROSITE" id="PS50880"/>
    </source>
</evidence>
<dbReference type="GO" id="GO:1990077">
    <property type="term" value="C:primosome complex"/>
    <property type="evidence" value="ECO:0007669"/>
    <property type="project" value="UniProtKB-KW"/>
</dbReference>
<dbReference type="Pfam" id="PF13155">
    <property type="entry name" value="Toprim_2"/>
    <property type="match status" value="1"/>
</dbReference>
<dbReference type="InterPro" id="IPR050219">
    <property type="entry name" value="DnaG_primase"/>
</dbReference>
<dbReference type="InterPro" id="IPR030846">
    <property type="entry name" value="DnaG_bac"/>
</dbReference>
<evidence type="ECO:0000256" key="7">
    <source>
        <dbReference type="ARBA" id="ARBA00022771"/>
    </source>
</evidence>
<keyword evidence="11 12" id="KW-0804">Transcription</keyword>
<dbReference type="SUPFAM" id="SSF57783">
    <property type="entry name" value="Zinc beta-ribbon"/>
    <property type="match status" value="1"/>
</dbReference>
<dbReference type="Pfam" id="PF10410">
    <property type="entry name" value="DnaB_bind"/>
    <property type="match status" value="1"/>
</dbReference>
<dbReference type="Gene3D" id="3.40.1360.10">
    <property type="match status" value="1"/>
</dbReference>
<sequence length="597" mass="66965">MIPPEFVETLLARTDIVEVIGKRIKLKKSGVNYFACCPFHGEKTPSFSVSPSKQFYHCFGCGAHGTAITFLMEYEGISFPDAVEALAQEAGLVVPKTRTGDPKAAETARNEREQLLHLLEKAAHFYQQQLARHPEALRYLERRGIGRDAIHHFGLGYAPDDWQALAAIFPHYNDPLLEKAGLVIAQDNGRRYDRFRHRILFPIHNRRGQVVAFGGRVLDQSEPKYLNSPETPLFSKSHELYALALARDAIRTRGHVIVTEGYMDVVSLWQHGIDNAVAVLGTAATPHHVRTLVTLTDEILFCFDGDDAGRRAAWRALEQSLEALKDGVTLRFAFLPEGEDPDSLVRCVGTDAFREHLQQSRTLSQYLIETLTENESLDTPEGRARLIHHAQPLIARIAAPELKRQIEQEIAERARIPLDDWAAAATPRVAPRRTRTRTQPHWHATPRKTVATLGTRLLRLLLAHPRLAARVPVNWLDASEDPDLQAAQRLVDAIEHGEIAPEHPLAAILSHFQSDESLRARLESHAAALVEESAPDDTDPESELADLLDALAAQTLQREIAELMAKARVQMLTAEERQRLNTLIREAKRPQNDRRGN</sequence>
<evidence type="ECO:0000256" key="6">
    <source>
        <dbReference type="ARBA" id="ARBA00022723"/>
    </source>
</evidence>
<feature type="zinc finger region" description="CHC2-type" evidence="12 14">
    <location>
        <begin position="37"/>
        <end position="61"/>
    </location>
</feature>
<dbReference type="FunFam" id="3.90.580.10:FF:000001">
    <property type="entry name" value="DNA primase"/>
    <property type="match status" value="1"/>
</dbReference>
<keyword evidence="17" id="KW-1185">Reference proteome</keyword>
<evidence type="ECO:0000256" key="12">
    <source>
        <dbReference type="HAMAP-Rule" id="MF_00974"/>
    </source>
</evidence>
<keyword evidence="7 12" id="KW-0863">Zinc-finger</keyword>
<dbReference type="OrthoDB" id="5287443at2"/>
<dbReference type="InterPro" id="IPR002694">
    <property type="entry name" value="Znf_CHC2"/>
</dbReference>
<comment type="similarity">
    <text evidence="12 13">Belongs to the DnaG primase family.</text>
</comment>
<comment type="catalytic activity">
    <reaction evidence="12">
        <text>ssDNA + n NTP = ssDNA/pppN(pN)n-1 hybrid + (n-1) diphosphate.</text>
        <dbReference type="EC" id="2.7.7.101"/>
    </reaction>
</comment>
<dbReference type="AlphaFoldDB" id="A0A2Z6DZR7"/>
<comment type="domain">
    <text evidence="12">Contains an N-terminal zinc-binding domain, a central core domain that contains the primase activity, and a C-terminal DnaB-binding domain.</text>
</comment>
<evidence type="ECO:0000256" key="10">
    <source>
        <dbReference type="ARBA" id="ARBA00023125"/>
    </source>
</evidence>
<dbReference type="GO" id="GO:0003899">
    <property type="term" value="F:DNA-directed RNA polymerase activity"/>
    <property type="evidence" value="ECO:0007669"/>
    <property type="project" value="UniProtKB-UniRule"/>
</dbReference>
<dbReference type="RefSeq" id="WP_119336135.1">
    <property type="nucleotide sequence ID" value="NZ_AP018558.1"/>
</dbReference>
<keyword evidence="8 12" id="KW-0862">Zinc</keyword>
<dbReference type="Pfam" id="PF01807">
    <property type="entry name" value="Zn_ribbon_DnaG"/>
    <property type="match status" value="1"/>
</dbReference>
<dbReference type="GO" id="GO:0008270">
    <property type="term" value="F:zinc ion binding"/>
    <property type="evidence" value="ECO:0007669"/>
    <property type="project" value="UniProtKB-UniRule"/>
</dbReference>
<dbReference type="EMBL" id="AP018558">
    <property type="protein sequence ID" value="BBD77829.1"/>
    <property type="molecule type" value="Genomic_DNA"/>
</dbReference>
<keyword evidence="9" id="KW-0460">Magnesium</keyword>
<dbReference type="SUPFAM" id="SSF117023">
    <property type="entry name" value="DNA primase DnaG, C-terminal domain"/>
    <property type="match status" value="1"/>
</dbReference>
<keyword evidence="4 12" id="KW-0548">Nucleotidyltransferase</keyword>
<evidence type="ECO:0000256" key="8">
    <source>
        <dbReference type="ARBA" id="ARBA00022833"/>
    </source>
</evidence>
<name>A0A2Z6DZR7_HYDTE</name>
<comment type="subunit">
    <text evidence="12">Monomer. Interacts with DnaB.</text>
</comment>
<dbReference type="GO" id="GO:0006269">
    <property type="term" value="P:DNA replication, synthesis of primer"/>
    <property type="evidence" value="ECO:0007669"/>
    <property type="project" value="UniProtKB-UniRule"/>
</dbReference>
<comment type="cofactor">
    <cofactor evidence="12 13 14">
        <name>Zn(2+)</name>
        <dbReference type="ChEBI" id="CHEBI:29105"/>
    </cofactor>
    <text evidence="12 13 14">Binds 1 zinc ion per monomer.</text>
</comment>
<evidence type="ECO:0000313" key="17">
    <source>
        <dbReference type="Proteomes" id="UP000262004"/>
    </source>
</evidence>
<dbReference type="InterPro" id="IPR013173">
    <property type="entry name" value="DNA_primase_DnaG_DnaB-bd_dom"/>
</dbReference>
<evidence type="ECO:0000256" key="2">
    <source>
        <dbReference type="ARBA" id="ARBA00022515"/>
    </source>
</evidence>
<dbReference type="InterPro" id="IPR036977">
    <property type="entry name" value="DNA_primase_Znf_CHC2"/>
</dbReference>